<dbReference type="SMART" id="SM00217">
    <property type="entry name" value="WAP"/>
    <property type="match status" value="2"/>
</dbReference>
<dbReference type="GO" id="GO:0005615">
    <property type="term" value="C:extracellular space"/>
    <property type="evidence" value="ECO:0007669"/>
    <property type="project" value="TreeGrafter"/>
</dbReference>
<keyword evidence="3" id="KW-0732">Signal</keyword>
<proteinExistence type="predicted"/>
<feature type="domain" description="WAP" evidence="4">
    <location>
        <begin position="25"/>
        <end position="70"/>
    </location>
</feature>
<evidence type="ECO:0000256" key="2">
    <source>
        <dbReference type="ARBA" id="ARBA00022900"/>
    </source>
</evidence>
<dbReference type="GO" id="GO:0019731">
    <property type="term" value="P:antibacterial humoral response"/>
    <property type="evidence" value="ECO:0007669"/>
    <property type="project" value="TreeGrafter"/>
</dbReference>
<evidence type="ECO:0000256" key="1">
    <source>
        <dbReference type="ARBA" id="ARBA00022690"/>
    </source>
</evidence>
<dbReference type="GeneID" id="103260274"/>
<name>A0A1U7TE51_CARSF</name>
<sequence length="119" mass="12958">MMLSCLFLLNTLTLGPLASWVAAGEHVKEGECPPDKNPCKELCQNDESCPTGQKCCLTGCGRVCRGDIPKGRKGDCPRIVRKQSCFKRCVTDETCLGVKKCCTFGCNKICVVPVSKKKL</sequence>
<dbReference type="PANTHER" id="PTHR19441:SF97">
    <property type="entry name" value="WAP FOUR-DISULFIDE CORE DOMAIN PROTEIN 3"/>
    <property type="match status" value="1"/>
</dbReference>
<dbReference type="InterPro" id="IPR050514">
    <property type="entry name" value="WAP_four-disulfide_core"/>
</dbReference>
<gene>
    <name evidence="6" type="primary">LOC103260274</name>
</gene>
<organism evidence="5 6">
    <name type="scientific">Carlito syrichta</name>
    <name type="common">Philippine tarsier</name>
    <name type="synonym">Tarsius syrichta</name>
    <dbReference type="NCBI Taxonomy" id="1868482"/>
    <lineage>
        <taxon>Eukaryota</taxon>
        <taxon>Metazoa</taxon>
        <taxon>Chordata</taxon>
        <taxon>Craniata</taxon>
        <taxon>Vertebrata</taxon>
        <taxon>Euteleostomi</taxon>
        <taxon>Mammalia</taxon>
        <taxon>Eutheria</taxon>
        <taxon>Euarchontoglires</taxon>
        <taxon>Primates</taxon>
        <taxon>Haplorrhini</taxon>
        <taxon>Tarsiiformes</taxon>
        <taxon>Tarsiidae</taxon>
        <taxon>Carlito</taxon>
    </lineage>
</organism>
<dbReference type="PROSITE" id="PS51390">
    <property type="entry name" value="WAP"/>
    <property type="match status" value="2"/>
</dbReference>
<feature type="signal peptide" evidence="3">
    <location>
        <begin position="1"/>
        <end position="23"/>
    </location>
</feature>
<dbReference type="OMA" id="TRDCEND"/>
<dbReference type="Proteomes" id="UP000189704">
    <property type="component" value="Unplaced"/>
</dbReference>
<feature type="chain" id="PRO_5010588963" evidence="3">
    <location>
        <begin position="24"/>
        <end position="119"/>
    </location>
</feature>
<keyword evidence="5" id="KW-1185">Reference proteome</keyword>
<dbReference type="GO" id="GO:0004867">
    <property type="term" value="F:serine-type endopeptidase inhibitor activity"/>
    <property type="evidence" value="ECO:0007669"/>
    <property type="project" value="UniProtKB-KW"/>
</dbReference>
<dbReference type="SUPFAM" id="SSF57256">
    <property type="entry name" value="Elafin-like"/>
    <property type="match status" value="2"/>
</dbReference>
<dbReference type="RefSeq" id="XP_008056120.1">
    <property type="nucleotide sequence ID" value="XM_008057929.1"/>
</dbReference>
<evidence type="ECO:0000313" key="6">
    <source>
        <dbReference type="RefSeq" id="XP_008056120.1"/>
    </source>
</evidence>
<protein>
    <submittedName>
        <fullName evidence="6">WAP four-disulfide core domain protein 3-like</fullName>
    </submittedName>
</protein>
<keyword evidence="1" id="KW-0646">Protease inhibitor</keyword>
<keyword evidence="2" id="KW-0722">Serine protease inhibitor</keyword>
<dbReference type="InterPro" id="IPR036645">
    <property type="entry name" value="Elafin-like_sf"/>
</dbReference>
<feature type="non-terminal residue" evidence="6">
    <location>
        <position position="119"/>
    </location>
</feature>
<evidence type="ECO:0000259" key="4">
    <source>
        <dbReference type="PROSITE" id="PS51390"/>
    </source>
</evidence>
<dbReference type="GO" id="GO:0045087">
    <property type="term" value="P:innate immune response"/>
    <property type="evidence" value="ECO:0007669"/>
    <property type="project" value="TreeGrafter"/>
</dbReference>
<dbReference type="OrthoDB" id="4473401at2759"/>
<evidence type="ECO:0000256" key="3">
    <source>
        <dbReference type="SAM" id="SignalP"/>
    </source>
</evidence>
<reference evidence="6" key="1">
    <citation type="submission" date="2025-08" db="UniProtKB">
        <authorList>
            <consortium name="RefSeq"/>
        </authorList>
    </citation>
    <scope>IDENTIFICATION</scope>
</reference>
<feature type="domain" description="WAP" evidence="4">
    <location>
        <begin position="72"/>
        <end position="114"/>
    </location>
</feature>
<accession>A0A1U7TE51</accession>
<dbReference type="PRINTS" id="PR00003">
    <property type="entry name" value="4DISULPHCORE"/>
</dbReference>
<dbReference type="AlphaFoldDB" id="A0A1U7TE51"/>
<dbReference type="PANTHER" id="PTHR19441">
    <property type="entry name" value="WHEY ACDIC PROTEIN WAP"/>
    <property type="match status" value="1"/>
</dbReference>
<dbReference type="Gene3D" id="4.10.75.10">
    <property type="entry name" value="Elafin-like"/>
    <property type="match status" value="2"/>
</dbReference>
<evidence type="ECO:0000313" key="5">
    <source>
        <dbReference type="Proteomes" id="UP000189704"/>
    </source>
</evidence>
<dbReference type="Pfam" id="PF00095">
    <property type="entry name" value="WAP"/>
    <property type="match status" value="2"/>
</dbReference>
<dbReference type="KEGG" id="csyr:103260274"/>
<dbReference type="InterPro" id="IPR008197">
    <property type="entry name" value="WAP_dom"/>
</dbReference>